<dbReference type="InterPro" id="IPR027417">
    <property type="entry name" value="P-loop_NTPase"/>
</dbReference>
<evidence type="ECO:0000313" key="1">
    <source>
        <dbReference type="EMBL" id="RHA93895.1"/>
    </source>
</evidence>
<dbReference type="EMBL" id="QSFZ01000002">
    <property type="protein sequence ID" value="RHA93895.1"/>
    <property type="molecule type" value="Genomic_DNA"/>
</dbReference>
<reference evidence="1 2" key="1">
    <citation type="submission" date="2018-08" db="EMBL/GenBank/DDBJ databases">
        <title>A genome reference for cultivated species of the human gut microbiota.</title>
        <authorList>
            <person name="Zou Y."/>
            <person name="Xue W."/>
            <person name="Luo G."/>
        </authorList>
    </citation>
    <scope>NUCLEOTIDE SEQUENCE [LARGE SCALE GENOMIC DNA]</scope>
    <source>
        <strain evidence="1 2">AM42-17AT</strain>
    </source>
</reference>
<comment type="caution">
    <text evidence="1">The sequence shown here is derived from an EMBL/GenBank/DDBJ whole genome shotgun (WGS) entry which is preliminary data.</text>
</comment>
<proteinExistence type="predicted"/>
<dbReference type="Proteomes" id="UP000286220">
    <property type="component" value="Unassembled WGS sequence"/>
</dbReference>
<protein>
    <submittedName>
        <fullName evidence="1">Uncharacterized protein</fullName>
    </submittedName>
</protein>
<gene>
    <name evidence="1" type="ORF">DW912_02420</name>
</gene>
<sequence>MKFYEVRNNKVTALSALKRKSSAPQLVVVAPSGSGKSTLIYLLMNHRLIPYMKIGIGEKSQNTIIPCEFCFDERIVDDETFAVQIIKKDYASKDIHMVVLTVLMDLFGRNDCDTEDTIEAFDEKVLDQILEPEEAHYHLNQIKDDISLGELLDALIPILDYIVDNDFKAKVKKRRDELKSKKIRLPEVREMIFEEMFDEMPGDIKAGYVEWLNKIGDRINEILNNEVGSDMLEGKMLQYSLGDDNNGTHILEVLFDPFAPFSLVIDHISVACRPRQELIDIAQEKSPELPFRFCIRDTMGLTQKGIDAASTKDALEAALNCKADTILFLLSLDERDDTLSECCKALVEKKDELMKKSHLDTSVYVLFTKADRKVENLINKRNTGDLYIDENTYRENIQSVLAELESMVHSYADMLPQEEVGWLSMRYLKDSYVLKALEGDERKRNFEPEGLFEKIVDYSMKTLRSTLPAGVKNPLFVTAIEPDKPAIQVVVDPEKIKAEIDSMQHNLCIETDIVNGYVISDKTPRLHGRSVYCYWNNLIIGLGHKTKASVYGNFSINMKGLLKRMLGNVFASFAKFDENSAVKFTADNLDDEVLMDVLKTLFGSDDIEAGLNPALGEKNIALQRLYEFYVAYFMDESRFASLIDRVAYDLSYGNPELKQYLTNIYNNTPSYDGAMRKLQISFKSFFGSDDFTRIFVTELNQVMTEMVNKAFIII</sequence>
<evidence type="ECO:0000313" key="2">
    <source>
        <dbReference type="Proteomes" id="UP000286220"/>
    </source>
</evidence>
<dbReference type="SUPFAM" id="SSF52540">
    <property type="entry name" value="P-loop containing nucleoside triphosphate hydrolases"/>
    <property type="match status" value="1"/>
</dbReference>
<dbReference type="AlphaFoldDB" id="A0A413U7I1"/>
<organism evidence="1 2">
    <name type="scientific">Agathobacter rectalis</name>
    <dbReference type="NCBI Taxonomy" id="39491"/>
    <lineage>
        <taxon>Bacteria</taxon>
        <taxon>Bacillati</taxon>
        <taxon>Bacillota</taxon>
        <taxon>Clostridia</taxon>
        <taxon>Lachnospirales</taxon>
        <taxon>Lachnospiraceae</taxon>
        <taxon>Agathobacter</taxon>
    </lineage>
</organism>
<name>A0A413U7I1_9FIRM</name>
<dbReference type="RefSeq" id="WP_118332191.1">
    <property type="nucleotide sequence ID" value="NZ_QSFZ01000002.1"/>
</dbReference>
<accession>A0A413U7I1</accession>